<protein>
    <submittedName>
        <fullName evidence="2">Uncharacterized protein</fullName>
    </submittedName>
</protein>
<gene>
    <name evidence="2" type="ORF">AFUS01_LOCUS13712</name>
</gene>
<dbReference type="EMBL" id="CAJVCH010112946">
    <property type="protein sequence ID" value="CAG7724712.1"/>
    <property type="molecule type" value="Genomic_DNA"/>
</dbReference>
<keyword evidence="3" id="KW-1185">Reference proteome</keyword>
<dbReference type="AlphaFoldDB" id="A0A8J2NST0"/>
<reference evidence="2" key="1">
    <citation type="submission" date="2021-06" db="EMBL/GenBank/DDBJ databases">
        <authorList>
            <person name="Hodson N. C."/>
            <person name="Mongue J. A."/>
            <person name="Jaron S. K."/>
        </authorList>
    </citation>
    <scope>NUCLEOTIDE SEQUENCE</scope>
</reference>
<proteinExistence type="predicted"/>
<feature type="region of interest" description="Disordered" evidence="1">
    <location>
        <begin position="1"/>
        <end position="35"/>
    </location>
</feature>
<evidence type="ECO:0000256" key="1">
    <source>
        <dbReference type="SAM" id="MobiDB-lite"/>
    </source>
</evidence>
<name>A0A8J2NST0_9HEXA</name>
<comment type="caution">
    <text evidence="2">The sequence shown here is derived from an EMBL/GenBank/DDBJ whole genome shotgun (WGS) entry which is preliminary data.</text>
</comment>
<accession>A0A8J2NST0</accession>
<evidence type="ECO:0000313" key="3">
    <source>
        <dbReference type="Proteomes" id="UP000708208"/>
    </source>
</evidence>
<dbReference type="Proteomes" id="UP000708208">
    <property type="component" value="Unassembled WGS sequence"/>
</dbReference>
<feature type="non-terminal residue" evidence="2">
    <location>
        <position position="1"/>
    </location>
</feature>
<organism evidence="2 3">
    <name type="scientific">Allacma fusca</name>
    <dbReference type="NCBI Taxonomy" id="39272"/>
    <lineage>
        <taxon>Eukaryota</taxon>
        <taxon>Metazoa</taxon>
        <taxon>Ecdysozoa</taxon>
        <taxon>Arthropoda</taxon>
        <taxon>Hexapoda</taxon>
        <taxon>Collembola</taxon>
        <taxon>Symphypleona</taxon>
        <taxon>Sminthuridae</taxon>
        <taxon>Allacma</taxon>
    </lineage>
</organism>
<sequence>LIKGIANEPITNEKRDQLAGRHRMSPSDGTVASLGGVGWKMRACDGKAEGGTRYNDESK</sequence>
<evidence type="ECO:0000313" key="2">
    <source>
        <dbReference type="EMBL" id="CAG7724712.1"/>
    </source>
</evidence>